<dbReference type="GO" id="GO:0030490">
    <property type="term" value="P:maturation of SSU-rRNA"/>
    <property type="evidence" value="ECO:0007669"/>
    <property type="project" value="EnsemblFungi"/>
</dbReference>
<evidence type="ECO:0000313" key="4">
    <source>
        <dbReference type="Proteomes" id="UP000054886"/>
    </source>
</evidence>
<dbReference type="Proteomes" id="UP000054886">
    <property type="component" value="Unassembled WGS sequence"/>
</dbReference>
<evidence type="ECO:0000313" key="3">
    <source>
        <dbReference type="EMBL" id="KTB04288.1"/>
    </source>
</evidence>
<accession>A0A0W0D441</accession>
<name>A0A0W0D441_CANGB</name>
<feature type="compositionally biased region" description="Basic and acidic residues" evidence="1">
    <location>
        <begin position="388"/>
        <end position="463"/>
    </location>
</feature>
<sequence>MSKENLLLKLDRLEYQWHYLQETHEKFEPRFPFTQRFFNAKGKKNNKKVTKILESSDKEKVRSDLKEVRVEILNRKIHNVEKHVNNYLFKTIKSIVSNDKSVFQPVLEAVEAKYGAGDAGLHDFCEIVTKSKAIKFIISKLQKSSANIASANEEVSDKRIPKWAADHEYVKMWTDKNNKYNPSKVWNEDVTKIKSCDALISRVMNGKKYKQMMDQFDDSLDLFLNINKQKRLQKQQEKKKSTKTSSKQHEEENEDASGDDFGYSDNDDPRYNENIDEDELLKQYDGMLVGSDDESDEEEDSAKSSASEDETSERIGKQEPVPKLKKKEKAKLPELMVGYVSGGSDEEIEVDDIAKEQIEIKPQKKNRRGQRARRKIWEQKYGSKAKHVQREIEKEMEKKRKRQAEYEERVAKRAARAEQNEEYQAKKAEIKREKEEHRKKLEKIEDHPSWVAKKMAEDKEKNAKFAGKKITFD</sequence>
<feature type="domain" description="Bud22" evidence="2">
    <location>
        <begin position="111"/>
        <end position="473"/>
    </location>
</feature>
<dbReference type="InterPro" id="IPR015158">
    <property type="entry name" value="Bud22_dom"/>
</dbReference>
<dbReference type="AlphaFoldDB" id="A0A0W0D441"/>
<reference evidence="3 4" key="1">
    <citation type="submission" date="2015-10" db="EMBL/GenBank/DDBJ databases">
        <title>Draft genomes sequences of Candida glabrata isolates 1A, 1B, 2A, 2B, 3A and 3B.</title>
        <authorList>
            <person name="Haavelsrud O.E."/>
            <person name="Gaustad P."/>
        </authorList>
    </citation>
    <scope>NUCLEOTIDE SEQUENCE [LARGE SCALE GENOMIC DNA]</scope>
    <source>
        <strain evidence="3">910700640</strain>
    </source>
</reference>
<dbReference type="VEuPathDB" id="FungiDB:B1J91_M07678g"/>
<dbReference type="VEuPathDB" id="FungiDB:GWK60_M07667"/>
<proteinExistence type="predicted"/>
<dbReference type="PANTHER" id="PTHR23325:SF1">
    <property type="entry name" value="SERUM RESPONSE FACTOR-BINDING PROTEIN 1"/>
    <property type="match status" value="1"/>
</dbReference>
<evidence type="ECO:0000259" key="2">
    <source>
        <dbReference type="Pfam" id="PF09073"/>
    </source>
</evidence>
<feature type="compositionally biased region" description="Basic and acidic residues" evidence="1">
    <location>
        <begin position="312"/>
        <end position="322"/>
    </location>
</feature>
<dbReference type="EMBL" id="LLZZ01000117">
    <property type="protein sequence ID" value="KTB04288.1"/>
    <property type="molecule type" value="Genomic_DNA"/>
</dbReference>
<gene>
    <name evidence="3" type="ORF">AO440_004185</name>
</gene>
<dbReference type="OMA" id="RFPHTKK"/>
<dbReference type="GO" id="GO:0005634">
    <property type="term" value="C:nucleus"/>
    <property type="evidence" value="ECO:0007669"/>
    <property type="project" value="EnsemblFungi"/>
</dbReference>
<evidence type="ECO:0000256" key="1">
    <source>
        <dbReference type="SAM" id="MobiDB-lite"/>
    </source>
</evidence>
<feature type="compositionally biased region" description="Acidic residues" evidence="1">
    <location>
        <begin position="291"/>
        <end position="300"/>
    </location>
</feature>
<dbReference type="InterPro" id="IPR037393">
    <property type="entry name" value="Bud22/SRFB1"/>
</dbReference>
<feature type="region of interest" description="Disordered" evidence="1">
    <location>
        <begin position="232"/>
        <end position="329"/>
    </location>
</feature>
<protein>
    <submittedName>
        <fullName evidence="3">Bud site selection protein 22</fullName>
    </submittedName>
</protein>
<dbReference type="GO" id="GO:0030686">
    <property type="term" value="C:90S preribosome"/>
    <property type="evidence" value="ECO:0007669"/>
    <property type="project" value="EnsemblFungi"/>
</dbReference>
<dbReference type="PANTHER" id="PTHR23325">
    <property type="entry name" value="SERUM RESPONSE FACTOR-BINDING"/>
    <property type="match status" value="1"/>
</dbReference>
<dbReference type="PhylomeDB" id="A0A0W0D441"/>
<comment type="caution">
    <text evidence="3">The sequence shown here is derived from an EMBL/GenBank/DDBJ whole genome shotgun (WGS) entry which is preliminary data.</text>
</comment>
<feature type="region of interest" description="Disordered" evidence="1">
    <location>
        <begin position="360"/>
        <end position="473"/>
    </location>
</feature>
<organism evidence="3 4">
    <name type="scientific">Candida glabrata</name>
    <name type="common">Yeast</name>
    <name type="synonym">Torulopsis glabrata</name>
    <dbReference type="NCBI Taxonomy" id="5478"/>
    <lineage>
        <taxon>Eukaryota</taxon>
        <taxon>Fungi</taxon>
        <taxon>Dikarya</taxon>
        <taxon>Ascomycota</taxon>
        <taxon>Saccharomycotina</taxon>
        <taxon>Saccharomycetes</taxon>
        <taxon>Saccharomycetales</taxon>
        <taxon>Saccharomycetaceae</taxon>
        <taxon>Nakaseomyces</taxon>
    </lineage>
</organism>
<dbReference type="VEuPathDB" id="FungiDB:CAGL0M07678g"/>
<dbReference type="VEuPathDB" id="FungiDB:GVI51_M07667"/>
<feature type="compositionally biased region" description="Basic residues" evidence="1">
    <location>
        <begin position="363"/>
        <end position="374"/>
    </location>
</feature>
<dbReference type="Pfam" id="PF09073">
    <property type="entry name" value="BUD22"/>
    <property type="match status" value="1"/>
</dbReference>